<evidence type="ECO:0000313" key="3">
    <source>
        <dbReference type="EMBL" id="KAF2437634.1"/>
    </source>
</evidence>
<gene>
    <name evidence="3" type="ORF">P171DRAFT_437684</name>
</gene>
<feature type="transmembrane region" description="Helical" evidence="2">
    <location>
        <begin position="88"/>
        <end position="106"/>
    </location>
</feature>
<comment type="caution">
    <text evidence="3">The sequence shown here is derived from an EMBL/GenBank/DDBJ whole genome shotgun (WGS) entry which is preliminary data.</text>
</comment>
<reference evidence="3" key="1">
    <citation type="journal article" date="2020" name="Stud. Mycol.">
        <title>101 Dothideomycetes genomes: a test case for predicting lifestyles and emergence of pathogens.</title>
        <authorList>
            <person name="Haridas S."/>
            <person name="Albert R."/>
            <person name="Binder M."/>
            <person name="Bloem J."/>
            <person name="Labutti K."/>
            <person name="Salamov A."/>
            <person name="Andreopoulos B."/>
            <person name="Baker S."/>
            <person name="Barry K."/>
            <person name="Bills G."/>
            <person name="Bluhm B."/>
            <person name="Cannon C."/>
            <person name="Castanera R."/>
            <person name="Culley D."/>
            <person name="Daum C."/>
            <person name="Ezra D."/>
            <person name="Gonzalez J."/>
            <person name="Henrissat B."/>
            <person name="Kuo A."/>
            <person name="Liang C."/>
            <person name="Lipzen A."/>
            <person name="Lutzoni F."/>
            <person name="Magnuson J."/>
            <person name="Mondo S."/>
            <person name="Nolan M."/>
            <person name="Ohm R."/>
            <person name="Pangilinan J."/>
            <person name="Park H.-J."/>
            <person name="Ramirez L."/>
            <person name="Alfaro M."/>
            <person name="Sun H."/>
            <person name="Tritt A."/>
            <person name="Yoshinaga Y."/>
            <person name="Zwiers L.-H."/>
            <person name="Turgeon B."/>
            <person name="Goodwin S."/>
            <person name="Spatafora J."/>
            <person name="Crous P."/>
            <person name="Grigoriev I."/>
        </authorList>
    </citation>
    <scope>NUCLEOTIDE SEQUENCE</scope>
    <source>
        <strain evidence="3">CBS 690.94</strain>
    </source>
</reference>
<keyword evidence="4" id="KW-1185">Reference proteome</keyword>
<feature type="compositionally biased region" description="Low complexity" evidence="1">
    <location>
        <begin position="29"/>
        <end position="44"/>
    </location>
</feature>
<evidence type="ECO:0000313" key="4">
    <source>
        <dbReference type="Proteomes" id="UP000799764"/>
    </source>
</evidence>
<sequence length="415" mass="46074">MPTENYTIDLVQLIKGEKLEGCTQPSEPVTPTTPKKGVPVEGGTQPPGPVAPTTPTTPKKAVPVEGARQPAPWASGPISPDANKKSDIFVAIAILVVVVLFGFYNFGITGKLNISLGLGTPGDLTFPPIDSSPSGKICTSSTETSQSREWYCPDGTIECSNPALFNSMLRGHSLGSQRFRSWYTRMAKDAPNPVDELGAEVIYSNMAKYTEKFGIQIAYLEKELQHARVDIVVIMHGTFDKLGSCENQDAASQQRIITKFMRDVISRWGKYQNNTQPAIGEMQELLRTMVPQWQYAINSVGQFPLAATDDEIAQPKKSGFFAGLLMLFQRQQEDIAVVDDWRSITSDVVPKIHEEMDDLERYKQREENITLQLELERRAVDAGLEIATFDPKHYSDIVWRVGKLVALTDQHQISQ</sequence>
<evidence type="ECO:0000256" key="2">
    <source>
        <dbReference type="SAM" id="Phobius"/>
    </source>
</evidence>
<keyword evidence="2" id="KW-1133">Transmembrane helix</keyword>
<feature type="compositionally biased region" description="Low complexity" evidence="1">
    <location>
        <begin position="53"/>
        <end position="64"/>
    </location>
</feature>
<dbReference type="Proteomes" id="UP000799764">
    <property type="component" value="Unassembled WGS sequence"/>
</dbReference>
<protein>
    <submittedName>
        <fullName evidence="3">Uncharacterized protein</fullName>
    </submittedName>
</protein>
<keyword evidence="2" id="KW-0472">Membrane</keyword>
<dbReference type="EMBL" id="MU001515">
    <property type="protein sequence ID" value="KAF2437634.1"/>
    <property type="molecule type" value="Genomic_DNA"/>
</dbReference>
<feature type="region of interest" description="Disordered" evidence="1">
    <location>
        <begin position="19"/>
        <end position="78"/>
    </location>
</feature>
<keyword evidence="2" id="KW-0812">Transmembrane</keyword>
<evidence type="ECO:0000256" key="1">
    <source>
        <dbReference type="SAM" id="MobiDB-lite"/>
    </source>
</evidence>
<organism evidence="3 4">
    <name type="scientific">Karstenula rhodostoma CBS 690.94</name>
    <dbReference type="NCBI Taxonomy" id="1392251"/>
    <lineage>
        <taxon>Eukaryota</taxon>
        <taxon>Fungi</taxon>
        <taxon>Dikarya</taxon>
        <taxon>Ascomycota</taxon>
        <taxon>Pezizomycotina</taxon>
        <taxon>Dothideomycetes</taxon>
        <taxon>Pleosporomycetidae</taxon>
        <taxon>Pleosporales</taxon>
        <taxon>Massarineae</taxon>
        <taxon>Didymosphaeriaceae</taxon>
        <taxon>Karstenula</taxon>
    </lineage>
</organism>
<proteinExistence type="predicted"/>
<dbReference type="AlphaFoldDB" id="A0A9P4P3H4"/>
<name>A0A9P4P3H4_9PLEO</name>
<accession>A0A9P4P3H4</accession>